<dbReference type="EMBL" id="KZ819195">
    <property type="protein sequence ID" value="PWY99298.1"/>
    <property type="molecule type" value="Genomic_DNA"/>
</dbReference>
<keyword evidence="3" id="KW-1185">Reference proteome</keyword>
<organism evidence="2 3">
    <name type="scientific">Testicularia cyperi</name>
    <dbReference type="NCBI Taxonomy" id="1882483"/>
    <lineage>
        <taxon>Eukaryota</taxon>
        <taxon>Fungi</taxon>
        <taxon>Dikarya</taxon>
        <taxon>Basidiomycota</taxon>
        <taxon>Ustilaginomycotina</taxon>
        <taxon>Ustilaginomycetes</taxon>
        <taxon>Ustilaginales</taxon>
        <taxon>Anthracoideaceae</taxon>
        <taxon>Testicularia</taxon>
    </lineage>
</organism>
<dbReference type="AlphaFoldDB" id="A0A317XPK3"/>
<accession>A0A317XPK3</accession>
<keyword evidence="1" id="KW-0732">Signal</keyword>
<dbReference type="InParanoid" id="A0A317XPK3"/>
<dbReference type="Proteomes" id="UP000246740">
    <property type="component" value="Unassembled WGS sequence"/>
</dbReference>
<protein>
    <submittedName>
        <fullName evidence="2">Uncharacterized protein</fullName>
    </submittedName>
</protein>
<name>A0A317XPK3_9BASI</name>
<evidence type="ECO:0000313" key="3">
    <source>
        <dbReference type="Proteomes" id="UP000246740"/>
    </source>
</evidence>
<feature type="signal peptide" evidence="1">
    <location>
        <begin position="1"/>
        <end position="21"/>
    </location>
</feature>
<reference evidence="2 3" key="1">
    <citation type="journal article" date="2018" name="Mol. Biol. Evol.">
        <title>Broad Genomic Sampling Reveals a Smut Pathogenic Ancestry of the Fungal Clade Ustilaginomycotina.</title>
        <authorList>
            <person name="Kijpornyongpan T."/>
            <person name="Mondo S.J."/>
            <person name="Barry K."/>
            <person name="Sandor L."/>
            <person name="Lee J."/>
            <person name="Lipzen A."/>
            <person name="Pangilinan J."/>
            <person name="LaButti K."/>
            <person name="Hainaut M."/>
            <person name="Henrissat B."/>
            <person name="Grigoriev I.V."/>
            <person name="Spatafora J.W."/>
            <person name="Aime M.C."/>
        </authorList>
    </citation>
    <scope>NUCLEOTIDE SEQUENCE [LARGE SCALE GENOMIC DNA]</scope>
    <source>
        <strain evidence="2 3">MCA 3645</strain>
    </source>
</reference>
<evidence type="ECO:0000313" key="2">
    <source>
        <dbReference type="EMBL" id="PWY99298.1"/>
    </source>
</evidence>
<proteinExistence type="predicted"/>
<feature type="chain" id="PRO_5016367276" evidence="1">
    <location>
        <begin position="22"/>
        <end position="93"/>
    </location>
</feature>
<sequence>MKIFTAVCLVAFLVLAADVNASRVGDTCRVIEANAAGKPTKYYSPQAGNGFQCCTSRDMDMGRLKQLGNEQQGDFCTRFNYNPYPKSKRRASS</sequence>
<gene>
    <name evidence="2" type="ORF">BCV70DRAFT_217672</name>
</gene>
<evidence type="ECO:0000256" key="1">
    <source>
        <dbReference type="SAM" id="SignalP"/>
    </source>
</evidence>